<dbReference type="AlphaFoldDB" id="A0A3M6TUM1"/>
<accession>A0A3M6TUM1</accession>
<proteinExistence type="predicted"/>
<comment type="caution">
    <text evidence="1">The sequence shown here is derived from an EMBL/GenBank/DDBJ whole genome shotgun (WGS) entry which is preliminary data.</text>
</comment>
<evidence type="ECO:0000313" key="1">
    <source>
        <dbReference type="EMBL" id="RMX45117.1"/>
    </source>
</evidence>
<organism evidence="1 2">
    <name type="scientific">Pocillopora damicornis</name>
    <name type="common">Cauliflower coral</name>
    <name type="synonym">Millepora damicornis</name>
    <dbReference type="NCBI Taxonomy" id="46731"/>
    <lineage>
        <taxon>Eukaryota</taxon>
        <taxon>Metazoa</taxon>
        <taxon>Cnidaria</taxon>
        <taxon>Anthozoa</taxon>
        <taxon>Hexacorallia</taxon>
        <taxon>Scleractinia</taxon>
        <taxon>Astrocoeniina</taxon>
        <taxon>Pocilloporidae</taxon>
        <taxon>Pocillopora</taxon>
    </lineage>
</organism>
<dbReference type="OrthoDB" id="5985117at2759"/>
<sequence>MHFNETTTAQVKKQMDLTLHYWSPTHNEVWLAYYTSLFFGHAEGAKVASRMFGQMKDDGIPMGKLVALARDGLYVNKTILNEFQQMIKDDYPQFAGFVDIGSCVLHVVHNAFGKGLKIYGKEVDQLCWDLHAIFKNSAARKEDYHICLTLLKVMRRFLKPTALEGKYGATLRSVSCEDVKLQLTDNELVKGDLTRKALTCLNPAKQRLAILSIRAFYVTTVDHYWNAVFQLKSIDGNSRYQCQPLVIKSRLVFAQTNAESESSLLINARVVTSEWSALEK</sequence>
<protein>
    <submittedName>
        <fullName evidence="1">Uncharacterized protein</fullName>
    </submittedName>
</protein>
<reference evidence="1 2" key="1">
    <citation type="journal article" date="2018" name="Sci. Rep.">
        <title>Comparative analysis of the Pocillopora damicornis genome highlights role of immune system in coral evolution.</title>
        <authorList>
            <person name="Cunning R."/>
            <person name="Bay R.A."/>
            <person name="Gillette P."/>
            <person name="Baker A.C."/>
            <person name="Traylor-Knowles N."/>
        </authorList>
    </citation>
    <scope>NUCLEOTIDE SEQUENCE [LARGE SCALE GENOMIC DNA]</scope>
    <source>
        <strain evidence="1">RSMAS</strain>
        <tissue evidence="1">Whole animal</tissue>
    </source>
</reference>
<gene>
    <name evidence="1" type="ORF">pdam_00025338</name>
</gene>
<evidence type="ECO:0000313" key="2">
    <source>
        <dbReference type="Proteomes" id="UP000275408"/>
    </source>
</evidence>
<dbReference type="Proteomes" id="UP000275408">
    <property type="component" value="Unassembled WGS sequence"/>
</dbReference>
<keyword evidence="2" id="KW-1185">Reference proteome</keyword>
<name>A0A3M6TUM1_POCDA</name>
<dbReference type="EMBL" id="RCHS01002880">
    <property type="protein sequence ID" value="RMX45117.1"/>
    <property type="molecule type" value="Genomic_DNA"/>
</dbReference>